<dbReference type="EMBL" id="CP107006">
    <property type="protein sequence ID" value="UYQ93368.1"/>
    <property type="molecule type" value="Genomic_DNA"/>
</dbReference>
<dbReference type="CDD" id="cd00077">
    <property type="entry name" value="HDc"/>
    <property type="match status" value="1"/>
</dbReference>
<keyword evidence="7 9" id="KW-0472">Membrane</keyword>
<dbReference type="InterPro" id="IPR003607">
    <property type="entry name" value="HD/PDEase_dom"/>
</dbReference>
<dbReference type="Gene3D" id="1.10.3210.10">
    <property type="entry name" value="Hypothetical protein af1432"/>
    <property type="match status" value="1"/>
</dbReference>
<evidence type="ECO:0000256" key="6">
    <source>
        <dbReference type="ARBA" id="ARBA00023118"/>
    </source>
</evidence>
<keyword evidence="4" id="KW-0547">Nucleotide-binding</keyword>
<evidence type="ECO:0000313" key="12">
    <source>
        <dbReference type="Proteomes" id="UP001162741"/>
    </source>
</evidence>
<evidence type="ECO:0000256" key="2">
    <source>
        <dbReference type="ARBA" id="ARBA00022475"/>
    </source>
</evidence>
<keyword evidence="8" id="KW-0175">Coiled coil</keyword>
<dbReference type="InterPro" id="IPR009218">
    <property type="entry name" value="HD_phosphohydro"/>
</dbReference>
<feature type="transmembrane region" description="Helical" evidence="9">
    <location>
        <begin position="402"/>
        <end position="426"/>
    </location>
</feature>
<protein>
    <submittedName>
        <fullName evidence="11">DUF5706 domain-containing protein</fullName>
    </submittedName>
</protein>
<dbReference type="SMART" id="SM00471">
    <property type="entry name" value="HDc"/>
    <property type="match status" value="1"/>
</dbReference>
<evidence type="ECO:0000256" key="8">
    <source>
        <dbReference type="SAM" id="Coils"/>
    </source>
</evidence>
<accession>A0ABY6J115</accession>
<sequence>METGLLIEAAEAYVTQQFEQNANPVLVYHNLGHTRQVVKAVTQISAFYRLRDDDLTIVMIAGWFHDMGYVLGVRKGHEERGAEEARIFLQQHNAPESIIAGVSACILATRLPQTPDTLLEQIVCDADLFHLGSKDYRDTDKRLRSEVELVAGEKIPSEQWTMGSIAFLESHHYHTSYCQTLLKSQKEENLERLRTKLEKKQREALLAADKATKQSAAKPTPGAIGATDAMNHTIKLEEHKEKDKDKKVRKPDRGIETMFRTTSTNHIHLSQMADTKANIMISVNSIIISIMVSVMFRRLEDYPSYILPSIIFITTSVSTIIFAVLATRPNVSSGRFTDADIRDKKANLLFFGNFHQMQYLDYERGMETIMSNSEYLYGNMIQDIYHLGVVLGRKYKLLRISYNVFMFGIIASVLAFVIAAVFFPVAR</sequence>
<dbReference type="Proteomes" id="UP001162741">
    <property type="component" value="Chromosome"/>
</dbReference>
<keyword evidence="2" id="KW-1003">Cell membrane</keyword>
<evidence type="ECO:0000259" key="10">
    <source>
        <dbReference type="SMART" id="SM00471"/>
    </source>
</evidence>
<keyword evidence="12" id="KW-1185">Reference proteome</keyword>
<keyword evidence="6" id="KW-0051">Antiviral defense</keyword>
<dbReference type="PANTHER" id="PTHR21174:SF0">
    <property type="entry name" value="HD PHOSPHOHYDROLASE FAMILY PROTEIN-RELATED"/>
    <property type="match status" value="1"/>
</dbReference>
<evidence type="ECO:0000256" key="9">
    <source>
        <dbReference type="SAM" id="Phobius"/>
    </source>
</evidence>
<evidence type="ECO:0000256" key="7">
    <source>
        <dbReference type="ARBA" id="ARBA00023136"/>
    </source>
</evidence>
<evidence type="ECO:0000256" key="5">
    <source>
        <dbReference type="ARBA" id="ARBA00022989"/>
    </source>
</evidence>
<dbReference type="Pfam" id="PF18967">
    <property type="entry name" value="PycTM"/>
    <property type="match status" value="1"/>
</dbReference>
<dbReference type="RefSeq" id="WP_264281462.1">
    <property type="nucleotide sequence ID" value="NZ_CP107006.1"/>
</dbReference>
<proteinExistence type="predicted"/>
<dbReference type="InterPro" id="IPR043760">
    <property type="entry name" value="PycTM_dom"/>
</dbReference>
<dbReference type="Pfam" id="PF01966">
    <property type="entry name" value="HD"/>
    <property type="match status" value="1"/>
</dbReference>
<organism evidence="11 12">
    <name type="scientific">Chitinophaga horti</name>
    <dbReference type="NCBI Taxonomy" id="2920382"/>
    <lineage>
        <taxon>Bacteria</taxon>
        <taxon>Pseudomonadati</taxon>
        <taxon>Bacteroidota</taxon>
        <taxon>Chitinophagia</taxon>
        <taxon>Chitinophagales</taxon>
        <taxon>Chitinophagaceae</taxon>
        <taxon>Chitinophaga</taxon>
    </lineage>
</organism>
<dbReference type="PANTHER" id="PTHR21174">
    <property type="match status" value="1"/>
</dbReference>
<dbReference type="SUPFAM" id="SSF109604">
    <property type="entry name" value="HD-domain/PDEase-like"/>
    <property type="match status" value="1"/>
</dbReference>
<evidence type="ECO:0000256" key="4">
    <source>
        <dbReference type="ARBA" id="ARBA00022741"/>
    </source>
</evidence>
<comment type="subcellular location">
    <subcellularLocation>
        <location evidence="1">Cell membrane</location>
    </subcellularLocation>
</comment>
<dbReference type="InterPro" id="IPR006674">
    <property type="entry name" value="HD_domain"/>
</dbReference>
<feature type="coiled-coil region" evidence="8">
    <location>
        <begin position="183"/>
        <end position="210"/>
    </location>
</feature>
<evidence type="ECO:0000256" key="3">
    <source>
        <dbReference type="ARBA" id="ARBA00022692"/>
    </source>
</evidence>
<feature type="transmembrane region" description="Helical" evidence="9">
    <location>
        <begin position="305"/>
        <end position="326"/>
    </location>
</feature>
<keyword evidence="3 9" id="KW-0812">Transmembrane</keyword>
<keyword evidence="5 9" id="KW-1133">Transmembrane helix</keyword>
<reference evidence="11" key="1">
    <citation type="submission" date="2022-10" db="EMBL/GenBank/DDBJ databases">
        <title>Chitinophaga sp. nov., isolated from soil.</title>
        <authorList>
            <person name="Jeon C.O."/>
        </authorList>
    </citation>
    <scope>NUCLEOTIDE SEQUENCE</scope>
    <source>
        <strain evidence="11">R8</strain>
    </source>
</reference>
<feature type="domain" description="HD/PDEase" evidence="10">
    <location>
        <begin position="26"/>
        <end position="141"/>
    </location>
</feature>
<gene>
    <name evidence="11" type="ORF">MKQ68_25120</name>
</gene>
<evidence type="ECO:0000313" key="11">
    <source>
        <dbReference type="EMBL" id="UYQ93368.1"/>
    </source>
</evidence>
<name>A0ABY6J115_9BACT</name>
<evidence type="ECO:0000256" key="1">
    <source>
        <dbReference type="ARBA" id="ARBA00004236"/>
    </source>
</evidence>